<dbReference type="InterPro" id="IPR029050">
    <property type="entry name" value="Immunoprotect_excell_Ig-like"/>
</dbReference>
<dbReference type="Pfam" id="PF11611">
    <property type="entry name" value="DUF4352"/>
    <property type="match status" value="1"/>
</dbReference>
<evidence type="ECO:0000313" key="5">
    <source>
        <dbReference type="Proteomes" id="UP000199076"/>
    </source>
</evidence>
<dbReference type="EMBL" id="FNBK01000004">
    <property type="protein sequence ID" value="SDF15989.1"/>
    <property type="molecule type" value="Genomic_DNA"/>
</dbReference>
<keyword evidence="1" id="KW-0732">Signal</keyword>
<dbReference type="STRING" id="660518.SAMN05216218_10479"/>
<feature type="transmembrane region" description="Helical" evidence="2">
    <location>
        <begin position="88"/>
        <end position="106"/>
    </location>
</feature>
<sequence length="307" mass="32860">MPPSPVRWNLKGRLAYVGGLLVLALGLLFLISAPPVGIVVVLLGLYVFPPTRRRLRIDVSARRLVVWIVSAFLLLFGLVTALKSPLPGALAVGAGLLALPPLRAQLQRRGGVELRGPVVAVVVLVAAASSMWLVAAELNEPAERGNVTHEMNESFVVNAHQEGKLRANVTGARALLGADPVGDSTPVTPTDQVFLLVSVTFENVGNDSVMVEGRSGGVVALVTADHNDVYSPSFRADIVGYDPGVDNDVFHIYENDIRLEPGEEVSGTLVYSVDAEHQYHLRVSPDGPTIEGDNHYVPISVETLRGY</sequence>
<keyword evidence="2" id="KW-1133">Transmembrane helix</keyword>
<keyword evidence="2" id="KW-0472">Membrane</keyword>
<feature type="domain" description="DUF4352" evidence="3">
    <location>
        <begin position="172"/>
        <end position="285"/>
    </location>
</feature>
<evidence type="ECO:0000256" key="2">
    <source>
        <dbReference type="SAM" id="Phobius"/>
    </source>
</evidence>
<keyword evidence="5" id="KW-1185">Reference proteome</keyword>
<keyword evidence="2" id="KW-0812">Transmembrane</keyword>
<dbReference type="Proteomes" id="UP000199076">
    <property type="component" value="Unassembled WGS sequence"/>
</dbReference>
<accession>A0A1G7IUK9</accession>
<gene>
    <name evidence="4" type="ORF">SAMN05216218_10479</name>
</gene>
<proteinExistence type="predicted"/>
<feature type="transmembrane region" description="Helical" evidence="2">
    <location>
        <begin position="20"/>
        <end position="48"/>
    </location>
</feature>
<reference evidence="5" key="1">
    <citation type="submission" date="2016-10" db="EMBL/GenBank/DDBJ databases">
        <authorList>
            <person name="Varghese N."/>
            <person name="Submissions S."/>
        </authorList>
    </citation>
    <scope>NUCLEOTIDE SEQUENCE [LARGE SCALE GENOMIC DNA]</scope>
    <source>
        <strain evidence="5">IBRC-M 10760</strain>
    </source>
</reference>
<evidence type="ECO:0000313" key="4">
    <source>
        <dbReference type="EMBL" id="SDF15989.1"/>
    </source>
</evidence>
<evidence type="ECO:0000256" key="1">
    <source>
        <dbReference type="ARBA" id="ARBA00022729"/>
    </source>
</evidence>
<name>A0A1G7IUK9_9EURY</name>
<organism evidence="4 5">
    <name type="scientific">Halorientalis regularis</name>
    <dbReference type="NCBI Taxonomy" id="660518"/>
    <lineage>
        <taxon>Archaea</taxon>
        <taxon>Methanobacteriati</taxon>
        <taxon>Methanobacteriota</taxon>
        <taxon>Stenosarchaea group</taxon>
        <taxon>Halobacteria</taxon>
        <taxon>Halobacteriales</taxon>
        <taxon>Haloarculaceae</taxon>
        <taxon>Halorientalis</taxon>
    </lineage>
</organism>
<dbReference type="Gene3D" id="2.60.40.1240">
    <property type="match status" value="1"/>
</dbReference>
<protein>
    <recommendedName>
        <fullName evidence="3">DUF4352 domain-containing protein</fullName>
    </recommendedName>
</protein>
<dbReference type="AlphaFoldDB" id="A0A1G7IUK9"/>
<evidence type="ECO:0000259" key="3">
    <source>
        <dbReference type="Pfam" id="PF11611"/>
    </source>
</evidence>
<feature type="transmembrane region" description="Helical" evidence="2">
    <location>
        <begin position="64"/>
        <end position="82"/>
    </location>
</feature>
<dbReference type="InterPro" id="IPR029051">
    <property type="entry name" value="DUF4352"/>
</dbReference>
<feature type="transmembrane region" description="Helical" evidence="2">
    <location>
        <begin position="118"/>
        <end position="135"/>
    </location>
</feature>